<evidence type="ECO:0000313" key="2">
    <source>
        <dbReference type="EMBL" id="SEQ15131.1"/>
    </source>
</evidence>
<dbReference type="AlphaFoldDB" id="A0A1H9DNZ6"/>
<dbReference type="RefSeq" id="WP_175489273.1">
    <property type="nucleotide sequence ID" value="NZ_FOFB01000006.1"/>
</dbReference>
<dbReference type="InParanoid" id="A0A1H9DNZ6"/>
<dbReference type="EMBL" id="FOFB01000006">
    <property type="protein sequence ID" value="SEQ15131.1"/>
    <property type="molecule type" value="Genomic_DNA"/>
</dbReference>
<dbReference type="Gene3D" id="2.160.20.80">
    <property type="entry name" value="E3 ubiquitin-protein ligase SopA"/>
    <property type="match status" value="1"/>
</dbReference>
<keyword evidence="1" id="KW-0732">Signal</keyword>
<proteinExistence type="predicted"/>
<gene>
    <name evidence="2" type="ORF">SAMN05444359_10676</name>
</gene>
<reference evidence="3" key="1">
    <citation type="submission" date="2016-10" db="EMBL/GenBank/DDBJ databases">
        <authorList>
            <person name="Varghese N."/>
            <person name="Submissions S."/>
        </authorList>
    </citation>
    <scope>NUCLEOTIDE SEQUENCE [LARGE SCALE GENOMIC DNA]</scope>
    <source>
        <strain evidence="3">DSM 24740</strain>
    </source>
</reference>
<evidence type="ECO:0000313" key="3">
    <source>
        <dbReference type="Proteomes" id="UP000199021"/>
    </source>
</evidence>
<feature type="chain" id="PRO_5011783735" evidence="1">
    <location>
        <begin position="21"/>
        <end position="273"/>
    </location>
</feature>
<dbReference type="STRING" id="478744.SAMN05444359_10676"/>
<organism evidence="2 3">
    <name type="scientific">Neolewinella agarilytica</name>
    <dbReference type="NCBI Taxonomy" id="478744"/>
    <lineage>
        <taxon>Bacteria</taxon>
        <taxon>Pseudomonadati</taxon>
        <taxon>Bacteroidota</taxon>
        <taxon>Saprospiria</taxon>
        <taxon>Saprospirales</taxon>
        <taxon>Lewinellaceae</taxon>
        <taxon>Neolewinella</taxon>
    </lineage>
</organism>
<evidence type="ECO:0000256" key="1">
    <source>
        <dbReference type="SAM" id="SignalP"/>
    </source>
</evidence>
<dbReference type="Pfam" id="PF13576">
    <property type="entry name" value="Pentapeptide_3"/>
    <property type="match status" value="2"/>
</dbReference>
<keyword evidence="3" id="KW-1185">Reference proteome</keyword>
<protein>
    <submittedName>
        <fullName evidence="2">Pentapeptide repeat-containing protein</fullName>
    </submittedName>
</protein>
<dbReference type="InterPro" id="IPR001646">
    <property type="entry name" value="5peptide_repeat"/>
</dbReference>
<accession>A0A1H9DNZ6</accession>
<feature type="signal peptide" evidence="1">
    <location>
        <begin position="1"/>
        <end position="20"/>
    </location>
</feature>
<sequence>MRSLFLLLLLVSFVSLTAQSRISGSEIIAMLDAGKDVRLENATVTGDLDFTKLADREEEQKEGWNSRVNYRCHVRNTLSFVNCTFEGKVLGYLSEGDGWNGKNNKPLYNVDFHDAVTFRDCKFTEDAHFKYSRFYDEVTFADSRFSEDALFKYTEFETPVDFSNTNFRGSANFKYTDFEEEVTFASADFSANADFKYTKFPEGVDFSKVVFGDDADFKYTDFKRGVTFAGTTFEDSADFKYAKFSGDSDFTGTDFGRHADFKYTRINGQKWKM</sequence>
<dbReference type="Proteomes" id="UP000199021">
    <property type="component" value="Unassembled WGS sequence"/>
</dbReference>
<name>A0A1H9DNZ6_9BACT</name>